<dbReference type="InterPro" id="IPR050601">
    <property type="entry name" value="CPA3_antiporter_subunitC"/>
</dbReference>
<evidence type="ECO:0000256" key="6">
    <source>
        <dbReference type="ARBA" id="ARBA00023136"/>
    </source>
</evidence>
<evidence type="ECO:0000256" key="7">
    <source>
        <dbReference type="SAM" id="MobiDB-lite"/>
    </source>
</evidence>
<sequence>MVTWLAMLIGGLYAAGFYLMLRRSLIKIILGLAIFAHGANLMILAAGNPRRVDVDVKIPIVPEGAEQLLQPYADPLPQALVLTAIVIGFGLQAFTLALAKSVYDRMGVDDVDAMRDPDLTEPPTRRDAQELVSHEELDSVAPAALPGTAVGS</sequence>
<name>A0A518BF12_9BACT</name>
<feature type="transmembrane region" description="Helical" evidence="8">
    <location>
        <begin position="79"/>
        <end position="99"/>
    </location>
</feature>
<dbReference type="PANTHER" id="PTHR34583:SF2">
    <property type="entry name" value="ANTIPORTER SUBUNIT MNHC2-RELATED"/>
    <property type="match status" value="1"/>
</dbReference>
<accession>A0A518BF12</accession>
<evidence type="ECO:0000313" key="10">
    <source>
        <dbReference type="Proteomes" id="UP000316921"/>
    </source>
</evidence>
<gene>
    <name evidence="9" type="primary">mrpC</name>
    <name evidence="9" type="ORF">Pla133_06430</name>
</gene>
<keyword evidence="5 8" id="KW-1133">Transmembrane helix</keyword>
<evidence type="ECO:0000256" key="8">
    <source>
        <dbReference type="SAM" id="Phobius"/>
    </source>
</evidence>
<keyword evidence="6 8" id="KW-0472">Membrane</keyword>
<dbReference type="GO" id="GO:0005886">
    <property type="term" value="C:plasma membrane"/>
    <property type="evidence" value="ECO:0007669"/>
    <property type="project" value="UniProtKB-SubCell"/>
</dbReference>
<feature type="transmembrane region" description="Helical" evidence="8">
    <location>
        <begin position="28"/>
        <end position="47"/>
    </location>
</feature>
<comment type="similarity">
    <text evidence="2">Belongs to the CPA3 antiporters (TC 2.A.63) subunit C family.</text>
</comment>
<dbReference type="RefSeq" id="WP_145062334.1">
    <property type="nucleotide sequence ID" value="NZ_CP036287.1"/>
</dbReference>
<reference evidence="9 10" key="1">
    <citation type="submission" date="2019-02" db="EMBL/GenBank/DDBJ databases">
        <title>Deep-cultivation of Planctomycetes and their phenomic and genomic characterization uncovers novel biology.</title>
        <authorList>
            <person name="Wiegand S."/>
            <person name="Jogler M."/>
            <person name="Boedeker C."/>
            <person name="Pinto D."/>
            <person name="Vollmers J."/>
            <person name="Rivas-Marin E."/>
            <person name="Kohn T."/>
            <person name="Peeters S.H."/>
            <person name="Heuer A."/>
            <person name="Rast P."/>
            <person name="Oberbeckmann S."/>
            <person name="Bunk B."/>
            <person name="Jeske O."/>
            <person name="Meyerdierks A."/>
            <person name="Storesund J.E."/>
            <person name="Kallscheuer N."/>
            <person name="Luecker S."/>
            <person name="Lage O.M."/>
            <person name="Pohl T."/>
            <person name="Merkel B.J."/>
            <person name="Hornburger P."/>
            <person name="Mueller R.-W."/>
            <person name="Bruemmer F."/>
            <person name="Labrenz M."/>
            <person name="Spormann A.M."/>
            <person name="Op den Camp H."/>
            <person name="Overmann J."/>
            <person name="Amann R."/>
            <person name="Jetten M.S.M."/>
            <person name="Mascher T."/>
            <person name="Medema M.H."/>
            <person name="Devos D.P."/>
            <person name="Kaster A.-K."/>
            <person name="Ovreas L."/>
            <person name="Rohde M."/>
            <person name="Galperin M.Y."/>
            <person name="Jogler C."/>
        </authorList>
    </citation>
    <scope>NUCLEOTIDE SEQUENCE [LARGE SCALE GENOMIC DNA]</scope>
    <source>
        <strain evidence="9 10">Pla133</strain>
    </source>
</reference>
<evidence type="ECO:0000256" key="3">
    <source>
        <dbReference type="ARBA" id="ARBA00022475"/>
    </source>
</evidence>
<evidence type="ECO:0000256" key="5">
    <source>
        <dbReference type="ARBA" id="ARBA00022989"/>
    </source>
</evidence>
<evidence type="ECO:0000256" key="1">
    <source>
        <dbReference type="ARBA" id="ARBA00004651"/>
    </source>
</evidence>
<keyword evidence="3" id="KW-1003">Cell membrane</keyword>
<protein>
    <submittedName>
        <fullName evidence="9">Na(+)/H(+) antiporter subunit C</fullName>
    </submittedName>
</protein>
<dbReference type="Pfam" id="PF00420">
    <property type="entry name" value="Oxidored_q2"/>
    <property type="match status" value="1"/>
</dbReference>
<dbReference type="AlphaFoldDB" id="A0A518BF12"/>
<evidence type="ECO:0000313" key="9">
    <source>
        <dbReference type="EMBL" id="QDU65578.1"/>
    </source>
</evidence>
<dbReference type="KEGG" id="pbap:Pla133_06430"/>
<evidence type="ECO:0000256" key="4">
    <source>
        <dbReference type="ARBA" id="ARBA00022692"/>
    </source>
</evidence>
<dbReference type="Gene3D" id="1.10.287.3510">
    <property type="match status" value="1"/>
</dbReference>
<dbReference type="PANTHER" id="PTHR34583">
    <property type="entry name" value="ANTIPORTER SUBUNIT MNHC2-RELATED"/>
    <property type="match status" value="1"/>
</dbReference>
<dbReference type="EMBL" id="CP036287">
    <property type="protein sequence ID" value="QDU65578.1"/>
    <property type="molecule type" value="Genomic_DNA"/>
</dbReference>
<dbReference type="Proteomes" id="UP000316921">
    <property type="component" value="Chromosome"/>
</dbReference>
<comment type="subcellular location">
    <subcellularLocation>
        <location evidence="1">Cell membrane</location>
        <topology evidence="1">Multi-pass membrane protein</topology>
    </subcellularLocation>
</comment>
<organism evidence="9 10">
    <name type="scientific">Engelhardtia mirabilis</name>
    <dbReference type="NCBI Taxonomy" id="2528011"/>
    <lineage>
        <taxon>Bacteria</taxon>
        <taxon>Pseudomonadati</taxon>
        <taxon>Planctomycetota</taxon>
        <taxon>Planctomycetia</taxon>
        <taxon>Planctomycetia incertae sedis</taxon>
        <taxon>Engelhardtia</taxon>
    </lineage>
</organism>
<feature type="transmembrane region" description="Helical" evidence="8">
    <location>
        <begin position="6"/>
        <end position="21"/>
    </location>
</feature>
<dbReference type="InterPro" id="IPR039428">
    <property type="entry name" value="NUOK/Mnh_C1-like"/>
</dbReference>
<feature type="compositionally biased region" description="Basic and acidic residues" evidence="7">
    <location>
        <begin position="113"/>
        <end position="137"/>
    </location>
</feature>
<keyword evidence="4 8" id="KW-0812">Transmembrane</keyword>
<keyword evidence="10" id="KW-1185">Reference proteome</keyword>
<proteinExistence type="inferred from homology"/>
<evidence type="ECO:0000256" key="2">
    <source>
        <dbReference type="ARBA" id="ARBA00010388"/>
    </source>
</evidence>
<feature type="region of interest" description="Disordered" evidence="7">
    <location>
        <begin position="113"/>
        <end position="152"/>
    </location>
</feature>